<dbReference type="RefSeq" id="WP_118224934.1">
    <property type="nucleotide sequence ID" value="NZ_JBBNFU010000003.1"/>
</dbReference>
<gene>
    <name evidence="1" type="ORF">DW265_08030</name>
</gene>
<name>A0A414SV42_9FIRM</name>
<dbReference type="AlphaFoldDB" id="A0A414SV42"/>
<evidence type="ECO:0000313" key="1">
    <source>
        <dbReference type="EMBL" id="RHG25764.1"/>
    </source>
</evidence>
<keyword evidence="2" id="KW-1185">Reference proteome</keyword>
<protein>
    <submittedName>
        <fullName evidence="1">Uncharacterized protein</fullName>
    </submittedName>
</protein>
<dbReference type="EMBL" id="QRIC01000016">
    <property type="protein sequence ID" value="RHG25764.1"/>
    <property type="molecule type" value="Genomic_DNA"/>
</dbReference>
<evidence type="ECO:0000313" key="2">
    <source>
        <dbReference type="Proteomes" id="UP000284095"/>
    </source>
</evidence>
<comment type="caution">
    <text evidence="1">The sequence shown here is derived from an EMBL/GenBank/DDBJ whole genome shotgun (WGS) entry which is preliminary data.</text>
</comment>
<proteinExistence type="predicted"/>
<organism evidence="1 2">
    <name type="scientific">Dorea longicatena</name>
    <dbReference type="NCBI Taxonomy" id="88431"/>
    <lineage>
        <taxon>Bacteria</taxon>
        <taxon>Bacillati</taxon>
        <taxon>Bacillota</taxon>
        <taxon>Clostridia</taxon>
        <taxon>Lachnospirales</taxon>
        <taxon>Lachnospiraceae</taxon>
        <taxon>Dorea</taxon>
    </lineage>
</organism>
<reference evidence="1 2" key="1">
    <citation type="submission" date="2018-08" db="EMBL/GenBank/DDBJ databases">
        <title>A genome reference for cultivated species of the human gut microbiota.</title>
        <authorList>
            <person name="Zou Y."/>
            <person name="Xue W."/>
            <person name="Luo G."/>
        </authorList>
    </citation>
    <scope>NUCLEOTIDE SEQUENCE [LARGE SCALE GENOMIC DNA]</scope>
    <source>
        <strain evidence="1 2">AM22-22</strain>
    </source>
</reference>
<dbReference type="Proteomes" id="UP000284095">
    <property type="component" value="Unassembled WGS sequence"/>
</dbReference>
<accession>A0A414SV42</accession>
<sequence>MEYKEMAKVMTDEEVKTCMAILIEDSVILDIERNTIQNYIRVKYRLIGDHSKGIYWISLLSNSIEDVEEKHLRHEARYLYMQYLVARGYSDYWKGNMFVEE</sequence>